<name>A0ABR9XN22_9SPHI</name>
<dbReference type="Proteomes" id="UP000632774">
    <property type="component" value="Unassembled WGS sequence"/>
</dbReference>
<accession>A0ABR9XN22</accession>
<protein>
    <recommendedName>
        <fullName evidence="3">exo-alpha-sialidase</fullName>
        <ecNumber evidence="3">3.2.1.18</ecNumber>
    </recommendedName>
</protein>
<feature type="domain" description="Sialidase" evidence="4">
    <location>
        <begin position="106"/>
        <end position="378"/>
    </location>
</feature>
<dbReference type="EMBL" id="JADFFM010000002">
    <property type="protein sequence ID" value="MBE9668410.1"/>
    <property type="molecule type" value="Genomic_DNA"/>
</dbReference>
<organism evidence="5 6">
    <name type="scientific">Mucilaginibacter boryungensis</name>
    <dbReference type="NCBI Taxonomy" id="768480"/>
    <lineage>
        <taxon>Bacteria</taxon>
        <taxon>Pseudomonadati</taxon>
        <taxon>Bacteroidota</taxon>
        <taxon>Sphingobacteriia</taxon>
        <taxon>Sphingobacteriales</taxon>
        <taxon>Sphingobacteriaceae</taxon>
        <taxon>Mucilaginibacter</taxon>
    </lineage>
</organism>
<dbReference type="PANTHER" id="PTHR10628">
    <property type="entry name" value="SIALIDASE"/>
    <property type="match status" value="1"/>
</dbReference>
<dbReference type="Gene3D" id="2.120.10.10">
    <property type="match status" value="1"/>
</dbReference>
<proteinExistence type="inferred from homology"/>
<evidence type="ECO:0000259" key="4">
    <source>
        <dbReference type="Pfam" id="PF13088"/>
    </source>
</evidence>
<dbReference type="RefSeq" id="WP_194107811.1">
    <property type="nucleotide sequence ID" value="NZ_JADFFM010000002.1"/>
</dbReference>
<comment type="similarity">
    <text evidence="2">Belongs to the glycosyl hydrolase 33 family.</text>
</comment>
<sequence>MKPHAAKWISPMFFCFLLILFSIIAVSIISCKKASAIGSDNAAVSNSDGKLQTDAGLATDTYTKIFTGNTEGYHSYRIPSIVRTVTNHVLIAICEGRDSSNFDYGNINIVCKRSFDNGATWQPIQAIAGPGNYTDGNPTAVVDPTTNFVWIVYLHSDQTHYTHLDANGNTYYKPFAPGDRRVMVVHSEDEGATWSAPLDITATTTPSTIAQDYVGPGVGIYKAHGTNAGYLIIPAYGRNIYSTDHGANWTYSLITNGTAQSTESTIVEKLDGTLIRNDRATSTQDSARRVAYGSLSDHFPTWISDAHLPDPKCEGSIMRYNDPKPNRIIFLNSASKTIRTAMQVKITYDEGSSWQIFKSFTNHGTGKLGGYSSLVKTYDNNIGALIEYNENDDIKTRWHMSIEFHKFGLPWIIGTQTEPTGY</sequence>
<dbReference type="InterPro" id="IPR026856">
    <property type="entry name" value="Sialidase_fam"/>
</dbReference>
<dbReference type="EC" id="3.2.1.18" evidence="3"/>
<evidence type="ECO:0000256" key="1">
    <source>
        <dbReference type="ARBA" id="ARBA00000427"/>
    </source>
</evidence>
<dbReference type="SUPFAM" id="SSF50939">
    <property type="entry name" value="Sialidases"/>
    <property type="match status" value="1"/>
</dbReference>
<reference evidence="5 6" key="1">
    <citation type="submission" date="2020-10" db="EMBL/GenBank/DDBJ databases">
        <title>Mucilaginibacter mali sp. nov., isolated from rhizosphere soil of apple orchard.</title>
        <authorList>
            <person name="Lee J.-S."/>
            <person name="Kim H.S."/>
            <person name="Kim J.-S."/>
        </authorList>
    </citation>
    <scope>NUCLEOTIDE SEQUENCE [LARGE SCALE GENOMIC DNA]</scope>
    <source>
        <strain evidence="5 6">KCTC 23157</strain>
    </source>
</reference>
<dbReference type="CDD" id="cd15482">
    <property type="entry name" value="Sialidase_non-viral"/>
    <property type="match status" value="1"/>
</dbReference>
<dbReference type="InterPro" id="IPR011040">
    <property type="entry name" value="Sialidase"/>
</dbReference>
<evidence type="ECO:0000256" key="3">
    <source>
        <dbReference type="ARBA" id="ARBA00012733"/>
    </source>
</evidence>
<dbReference type="PANTHER" id="PTHR10628:SF30">
    <property type="entry name" value="EXO-ALPHA-SIALIDASE"/>
    <property type="match status" value="1"/>
</dbReference>
<dbReference type="InterPro" id="IPR036278">
    <property type="entry name" value="Sialidase_sf"/>
</dbReference>
<gene>
    <name evidence="5" type="ORF">IRJ18_18715</name>
</gene>
<evidence type="ECO:0000313" key="6">
    <source>
        <dbReference type="Proteomes" id="UP000632774"/>
    </source>
</evidence>
<comment type="caution">
    <text evidence="5">The sequence shown here is derived from an EMBL/GenBank/DDBJ whole genome shotgun (WGS) entry which is preliminary data.</text>
</comment>
<dbReference type="Pfam" id="PF13088">
    <property type="entry name" value="BNR_2"/>
    <property type="match status" value="1"/>
</dbReference>
<evidence type="ECO:0000313" key="5">
    <source>
        <dbReference type="EMBL" id="MBE9668410.1"/>
    </source>
</evidence>
<dbReference type="PROSITE" id="PS51257">
    <property type="entry name" value="PROKAR_LIPOPROTEIN"/>
    <property type="match status" value="1"/>
</dbReference>
<comment type="catalytic activity">
    <reaction evidence="1">
        <text>Hydrolysis of alpha-(2-&gt;3)-, alpha-(2-&gt;6)-, alpha-(2-&gt;8)- glycosidic linkages of terminal sialic acid residues in oligosaccharides, glycoproteins, glycolipids, colominic acid and synthetic substrates.</text>
        <dbReference type="EC" id="3.2.1.18"/>
    </reaction>
</comment>
<keyword evidence="6" id="KW-1185">Reference proteome</keyword>
<evidence type="ECO:0000256" key="2">
    <source>
        <dbReference type="ARBA" id="ARBA00009348"/>
    </source>
</evidence>